<organism evidence="2 3">
    <name type="scientific">Polyporus arcularius HHB13444</name>
    <dbReference type="NCBI Taxonomy" id="1314778"/>
    <lineage>
        <taxon>Eukaryota</taxon>
        <taxon>Fungi</taxon>
        <taxon>Dikarya</taxon>
        <taxon>Basidiomycota</taxon>
        <taxon>Agaricomycotina</taxon>
        <taxon>Agaricomycetes</taxon>
        <taxon>Polyporales</taxon>
        <taxon>Polyporaceae</taxon>
        <taxon>Polyporus</taxon>
    </lineage>
</organism>
<feature type="chain" id="PRO_5023075439" description="Secreted protein" evidence="1">
    <location>
        <begin position="22"/>
        <end position="106"/>
    </location>
</feature>
<feature type="signal peptide" evidence="1">
    <location>
        <begin position="1"/>
        <end position="21"/>
    </location>
</feature>
<sequence>MRLASLLCSAWLAPCGTPLSGLSLDTCNRRLSWWLNIAPGRWSHVPSTTVLRAQTIMTCQAPIVTVCVRDPGDVNIVAEILLSALGHATAAGSDNEVAWHKYKGLG</sequence>
<keyword evidence="1" id="KW-0732">Signal</keyword>
<name>A0A5C3NWZ1_9APHY</name>
<proteinExistence type="predicted"/>
<dbReference type="Proteomes" id="UP000308197">
    <property type="component" value="Unassembled WGS sequence"/>
</dbReference>
<evidence type="ECO:0000313" key="3">
    <source>
        <dbReference type="Proteomes" id="UP000308197"/>
    </source>
</evidence>
<protein>
    <recommendedName>
        <fullName evidence="4">Secreted protein</fullName>
    </recommendedName>
</protein>
<dbReference type="InParanoid" id="A0A5C3NWZ1"/>
<dbReference type="EMBL" id="ML212874">
    <property type="protein sequence ID" value="TFK78033.1"/>
    <property type="molecule type" value="Genomic_DNA"/>
</dbReference>
<dbReference type="AlphaFoldDB" id="A0A5C3NWZ1"/>
<keyword evidence="3" id="KW-1185">Reference proteome</keyword>
<reference evidence="2 3" key="1">
    <citation type="journal article" date="2019" name="Nat. Ecol. Evol.">
        <title>Megaphylogeny resolves global patterns of mushroom evolution.</title>
        <authorList>
            <person name="Varga T."/>
            <person name="Krizsan K."/>
            <person name="Foldi C."/>
            <person name="Dima B."/>
            <person name="Sanchez-Garcia M."/>
            <person name="Sanchez-Ramirez S."/>
            <person name="Szollosi G.J."/>
            <person name="Szarkandi J.G."/>
            <person name="Papp V."/>
            <person name="Albert L."/>
            <person name="Andreopoulos W."/>
            <person name="Angelini C."/>
            <person name="Antonin V."/>
            <person name="Barry K.W."/>
            <person name="Bougher N.L."/>
            <person name="Buchanan P."/>
            <person name="Buyck B."/>
            <person name="Bense V."/>
            <person name="Catcheside P."/>
            <person name="Chovatia M."/>
            <person name="Cooper J."/>
            <person name="Damon W."/>
            <person name="Desjardin D."/>
            <person name="Finy P."/>
            <person name="Geml J."/>
            <person name="Haridas S."/>
            <person name="Hughes K."/>
            <person name="Justo A."/>
            <person name="Karasinski D."/>
            <person name="Kautmanova I."/>
            <person name="Kiss B."/>
            <person name="Kocsube S."/>
            <person name="Kotiranta H."/>
            <person name="LaButti K.M."/>
            <person name="Lechner B.E."/>
            <person name="Liimatainen K."/>
            <person name="Lipzen A."/>
            <person name="Lukacs Z."/>
            <person name="Mihaltcheva S."/>
            <person name="Morgado L.N."/>
            <person name="Niskanen T."/>
            <person name="Noordeloos M.E."/>
            <person name="Ohm R.A."/>
            <person name="Ortiz-Santana B."/>
            <person name="Ovrebo C."/>
            <person name="Racz N."/>
            <person name="Riley R."/>
            <person name="Savchenko A."/>
            <person name="Shiryaev A."/>
            <person name="Soop K."/>
            <person name="Spirin V."/>
            <person name="Szebenyi C."/>
            <person name="Tomsovsky M."/>
            <person name="Tulloss R.E."/>
            <person name="Uehling J."/>
            <person name="Grigoriev I.V."/>
            <person name="Vagvolgyi C."/>
            <person name="Papp T."/>
            <person name="Martin F.M."/>
            <person name="Miettinen O."/>
            <person name="Hibbett D.S."/>
            <person name="Nagy L.G."/>
        </authorList>
    </citation>
    <scope>NUCLEOTIDE SEQUENCE [LARGE SCALE GENOMIC DNA]</scope>
    <source>
        <strain evidence="2 3">HHB13444</strain>
    </source>
</reference>
<evidence type="ECO:0000256" key="1">
    <source>
        <dbReference type="SAM" id="SignalP"/>
    </source>
</evidence>
<evidence type="ECO:0000313" key="2">
    <source>
        <dbReference type="EMBL" id="TFK78033.1"/>
    </source>
</evidence>
<gene>
    <name evidence="2" type="ORF">K466DRAFT_571104</name>
</gene>
<accession>A0A5C3NWZ1</accession>
<evidence type="ECO:0008006" key="4">
    <source>
        <dbReference type="Google" id="ProtNLM"/>
    </source>
</evidence>